<name>A0AAW1MDJ0_POPJA</name>
<accession>A0AAW1MDJ0</accession>
<dbReference type="AlphaFoldDB" id="A0AAW1MDJ0"/>
<comment type="caution">
    <text evidence="1">The sequence shown here is derived from an EMBL/GenBank/DDBJ whole genome shotgun (WGS) entry which is preliminary data.</text>
</comment>
<evidence type="ECO:0000313" key="2">
    <source>
        <dbReference type="Proteomes" id="UP001458880"/>
    </source>
</evidence>
<keyword evidence="2" id="KW-1185">Reference proteome</keyword>
<reference evidence="1 2" key="1">
    <citation type="journal article" date="2024" name="BMC Genomics">
        <title>De novo assembly and annotation of Popillia japonica's genome with initial clues to its potential as an invasive pest.</title>
        <authorList>
            <person name="Cucini C."/>
            <person name="Boschi S."/>
            <person name="Funari R."/>
            <person name="Cardaioli E."/>
            <person name="Iannotti N."/>
            <person name="Marturano G."/>
            <person name="Paoli F."/>
            <person name="Bruttini M."/>
            <person name="Carapelli A."/>
            <person name="Frati F."/>
            <person name="Nardi F."/>
        </authorList>
    </citation>
    <scope>NUCLEOTIDE SEQUENCE [LARGE SCALE GENOMIC DNA]</scope>
    <source>
        <strain evidence="1">DMR45628</strain>
    </source>
</reference>
<gene>
    <name evidence="1" type="ORF">QE152_g7753</name>
</gene>
<organism evidence="1 2">
    <name type="scientific">Popillia japonica</name>
    <name type="common">Japanese beetle</name>
    <dbReference type="NCBI Taxonomy" id="7064"/>
    <lineage>
        <taxon>Eukaryota</taxon>
        <taxon>Metazoa</taxon>
        <taxon>Ecdysozoa</taxon>
        <taxon>Arthropoda</taxon>
        <taxon>Hexapoda</taxon>
        <taxon>Insecta</taxon>
        <taxon>Pterygota</taxon>
        <taxon>Neoptera</taxon>
        <taxon>Endopterygota</taxon>
        <taxon>Coleoptera</taxon>
        <taxon>Polyphaga</taxon>
        <taxon>Scarabaeiformia</taxon>
        <taxon>Scarabaeidae</taxon>
        <taxon>Rutelinae</taxon>
        <taxon>Popillia</taxon>
    </lineage>
</organism>
<evidence type="ECO:0000313" key="1">
    <source>
        <dbReference type="EMBL" id="KAK9744395.1"/>
    </source>
</evidence>
<dbReference type="EMBL" id="JASPKY010000058">
    <property type="protein sequence ID" value="KAK9744395.1"/>
    <property type="molecule type" value="Genomic_DNA"/>
</dbReference>
<protein>
    <submittedName>
        <fullName evidence="1">Uncharacterized protein</fullName>
    </submittedName>
</protein>
<proteinExistence type="predicted"/>
<sequence>MNDNDMAKAVVFTSIAFNEMQEKCVVMSESELPFELGTKNAIAVDNQKLEDLDFQTEIKILVKRNYDERGDVPVVPTVWWQCRKCLNTMQEIHLPREILDYLRNSGLFKQLQLQVFPSPCW</sequence>
<dbReference type="Proteomes" id="UP001458880">
    <property type="component" value="Unassembled WGS sequence"/>
</dbReference>